<evidence type="ECO:0000313" key="2">
    <source>
        <dbReference type="Proteomes" id="UP000614469"/>
    </source>
</evidence>
<dbReference type="Proteomes" id="UP000614469">
    <property type="component" value="Unassembled WGS sequence"/>
</dbReference>
<dbReference type="Pfam" id="PF13941">
    <property type="entry name" value="MutL"/>
    <property type="match status" value="1"/>
</dbReference>
<sequence length="583" mass="62112">MASVIEGDSVLAIDVGSASTRAMLFDVVEGRYRFIAIGQSPSTAHAPFNDISAGVVEAIEKLQETTGKTFIDADQRLITSIQEDGSGVETISTSISAGAALKIVIAGLLSDVSLESAKNLAESTYARVVESLSLNDPRKAEEQIDAILKADPDLIIIAGGTDQGASQSLQKLIEIIGLACYLMPDDKRPAIIFAGNQEKDDEVRDLLEPLSSNLQTTSNIRPSITTEDLGPARAALARAFVGIRKKQIPGVEELDMWAGGRALPSVFAEGRIIHLLSKLYGPEKALLSVNLGASAATLSIGFNNCLQTKVYPHLGLGEGISELLQHTSIENIARWLSNDAPHQQISDYIYTKALYPNSIPATEEDLQIEQALGREALRIAIETARQELPDDVPVIKKNLLPLFEIILAGGSIISNAPTYGQSLLILLDALQPTGTSTLILDQNNLLPALGTAAEINSILPVQALESGAFVNLATAVSPLSSARYGANILKASIKRADGSISTTVLKQGGFEVIPLKAGQVADLNLQPQNRANIGYGPGRKIAMKVGGSALGIVLDGRGRPLDLQSDDNRRKELIKKWLWTVGD</sequence>
<protein>
    <submittedName>
        <fullName evidence="1">Glutamate mutase L</fullName>
    </submittedName>
</protein>
<proteinExistence type="predicted"/>
<accession>A0A8J6NN80</accession>
<dbReference type="EMBL" id="JACNJN010000136">
    <property type="protein sequence ID" value="MBC8336016.1"/>
    <property type="molecule type" value="Genomic_DNA"/>
</dbReference>
<evidence type="ECO:0000313" key="1">
    <source>
        <dbReference type="EMBL" id="MBC8336016.1"/>
    </source>
</evidence>
<gene>
    <name evidence="1" type="ORF">H8E29_12180</name>
</gene>
<comment type="caution">
    <text evidence="1">The sequence shown here is derived from an EMBL/GenBank/DDBJ whole genome shotgun (WGS) entry which is preliminary data.</text>
</comment>
<reference evidence="1 2" key="1">
    <citation type="submission" date="2020-08" db="EMBL/GenBank/DDBJ databases">
        <title>Bridging the membrane lipid divide: bacteria of the FCB group superphylum have the potential to synthesize archaeal ether lipids.</title>
        <authorList>
            <person name="Villanueva L."/>
            <person name="Von Meijenfeldt F.A.B."/>
            <person name="Westbye A.B."/>
            <person name="Yadav S."/>
            <person name="Hopmans E.C."/>
            <person name="Dutilh B.E."/>
            <person name="Sinninghe Damste J.S."/>
        </authorList>
    </citation>
    <scope>NUCLEOTIDE SEQUENCE [LARGE SCALE GENOMIC DNA]</scope>
    <source>
        <strain evidence="1">NIOZ-UU36</strain>
    </source>
</reference>
<organism evidence="1 2">
    <name type="scientific">Candidatus Desulfolinea nitratireducens</name>
    <dbReference type="NCBI Taxonomy" id="2841698"/>
    <lineage>
        <taxon>Bacteria</taxon>
        <taxon>Bacillati</taxon>
        <taxon>Chloroflexota</taxon>
        <taxon>Anaerolineae</taxon>
        <taxon>Anaerolineales</taxon>
        <taxon>Anaerolineales incertae sedis</taxon>
        <taxon>Candidatus Desulfolinea</taxon>
    </lineage>
</organism>
<dbReference type="AlphaFoldDB" id="A0A8J6NN80"/>
<dbReference type="InterPro" id="IPR006230">
    <property type="entry name" value="MutL"/>
</dbReference>
<name>A0A8J6NN80_9CHLR</name>